<feature type="transmembrane region" description="Helical" evidence="2">
    <location>
        <begin position="6"/>
        <end position="24"/>
    </location>
</feature>
<dbReference type="AlphaFoldDB" id="A0A3B1CAI1"/>
<sequence length="158" mass="17473">MNGWIVFQLLVDVALFAIIVLYIMRSGQQHKIEMEDLLNRRNDPAPQVEPDQMEKLLDELARLVVRAEKVAVRIEKGAGGATTSEDAKNNQAGGGKIDAGKKREHSKPAAKTSSTNQSNEKQYGKAAKLIKKGMTDEDIGRIVGLPEHEIGLIRRMDI</sequence>
<evidence type="ECO:0000256" key="2">
    <source>
        <dbReference type="SAM" id="Phobius"/>
    </source>
</evidence>
<gene>
    <name evidence="3" type="ORF">MNBD_NITROSPINAE02-1469</name>
</gene>
<feature type="region of interest" description="Disordered" evidence="1">
    <location>
        <begin position="76"/>
        <end position="125"/>
    </location>
</feature>
<name>A0A3B1CAI1_9ZZZZ</name>
<keyword evidence="2" id="KW-0812">Transmembrane</keyword>
<accession>A0A3B1CAI1</accession>
<feature type="compositionally biased region" description="Polar residues" evidence="1">
    <location>
        <begin position="111"/>
        <end position="121"/>
    </location>
</feature>
<evidence type="ECO:0000313" key="3">
    <source>
        <dbReference type="EMBL" id="VAX20918.1"/>
    </source>
</evidence>
<dbReference type="EMBL" id="UOGE01000062">
    <property type="protein sequence ID" value="VAX20918.1"/>
    <property type="molecule type" value="Genomic_DNA"/>
</dbReference>
<organism evidence="3">
    <name type="scientific">hydrothermal vent metagenome</name>
    <dbReference type="NCBI Taxonomy" id="652676"/>
    <lineage>
        <taxon>unclassified sequences</taxon>
        <taxon>metagenomes</taxon>
        <taxon>ecological metagenomes</taxon>
    </lineage>
</organism>
<evidence type="ECO:0000256" key="1">
    <source>
        <dbReference type="SAM" id="MobiDB-lite"/>
    </source>
</evidence>
<protein>
    <submittedName>
        <fullName evidence="3">Uncharacterized protein</fullName>
    </submittedName>
</protein>
<proteinExistence type="predicted"/>
<keyword evidence="2" id="KW-1133">Transmembrane helix</keyword>
<reference evidence="3" key="1">
    <citation type="submission" date="2018-06" db="EMBL/GenBank/DDBJ databases">
        <authorList>
            <person name="Zhirakovskaya E."/>
        </authorList>
    </citation>
    <scope>NUCLEOTIDE SEQUENCE</scope>
</reference>
<keyword evidence="2" id="KW-0472">Membrane</keyword>